<organism evidence="1 2">
    <name type="scientific">Acidithiobacillus caldus</name>
    <dbReference type="NCBI Taxonomy" id="33059"/>
    <lineage>
        <taxon>Bacteria</taxon>
        <taxon>Pseudomonadati</taxon>
        <taxon>Pseudomonadota</taxon>
        <taxon>Acidithiobacillia</taxon>
        <taxon>Acidithiobacillales</taxon>
        <taxon>Acidithiobacillaceae</taxon>
        <taxon>Acidithiobacillus</taxon>
    </lineage>
</organism>
<reference evidence="1 2" key="1">
    <citation type="submission" date="2016-06" db="EMBL/GenBank/DDBJ databases">
        <title>Gene turnover analysis identifies the evolutionary adaptation of the extremophile Acidithiobacillus caldus.</title>
        <authorList>
            <person name="Zhang X."/>
        </authorList>
    </citation>
    <scope>NUCLEOTIDE SEQUENCE [LARGE SCALE GENOMIC DNA]</scope>
    <source>
        <strain evidence="1 2">DX</strain>
    </source>
</reference>
<dbReference type="AlphaFoldDB" id="A0A1E7YN18"/>
<protein>
    <submittedName>
        <fullName evidence="1">Uncharacterized protein</fullName>
    </submittedName>
</protein>
<comment type="caution">
    <text evidence="1">The sequence shown here is derived from an EMBL/GenBank/DDBJ whole genome shotgun (WGS) entry which is preliminary data.</text>
</comment>
<sequence>MVGKEIRRWICAALLYEGGPATVVRLAQLIPGHPEPHHVSQQIYELKKVGLVEKIGVGAGGKPTWRLQDRFVSTNEITEMIPQIERAAREKVALYSDRDAVRTEILECLREPAPPAGQKPVLSKQEILSRCRSAVSEHEVSQILAELVADGRLIAEGSGAKRRYWAAKNMQLSLCSLIQIPEVPIFQDEKTIRARFAEGKAARRRSAIGGAVTATFDRRGNCLELVINKEFLNGR</sequence>
<name>A0A1E7YN18_9PROT</name>
<evidence type="ECO:0000313" key="1">
    <source>
        <dbReference type="EMBL" id="OFC35985.1"/>
    </source>
</evidence>
<accession>A0A1E7YN18</accession>
<dbReference type="RefSeq" id="WP_070114028.1">
    <property type="nucleotide sequence ID" value="NZ_LZYE01000183.1"/>
</dbReference>
<dbReference type="Gene3D" id="1.10.10.10">
    <property type="entry name" value="Winged helix-like DNA-binding domain superfamily/Winged helix DNA-binding domain"/>
    <property type="match status" value="1"/>
</dbReference>
<dbReference type="Proteomes" id="UP000175616">
    <property type="component" value="Unassembled WGS sequence"/>
</dbReference>
<gene>
    <name evidence="1" type="ORF">BAE27_06745</name>
</gene>
<dbReference type="EMBL" id="LZYE01000183">
    <property type="protein sequence ID" value="OFC35985.1"/>
    <property type="molecule type" value="Genomic_DNA"/>
</dbReference>
<dbReference type="InterPro" id="IPR036388">
    <property type="entry name" value="WH-like_DNA-bd_sf"/>
</dbReference>
<proteinExistence type="predicted"/>
<evidence type="ECO:0000313" key="2">
    <source>
        <dbReference type="Proteomes" id="UP000175616"/>
    </source>
</evidence>